<accession>X1D118</accession>
<protein>
    <submittedName>
        <fullName evidence="2">Uncharacterized protein</fullName>
    </submittedName>
</protein>
<evidence type="ECO:0000256" key="1">
    <source>
        <dbReference type="SAM" id="Phobius"/>
    </source>
</evidence>
<feature type="non-terminal residue" evidence="2">
    <location>
        <position position="1"/>
    </location>
</feature>
<name>X1D118_9ZZZZ</name>
<evidence type="ECO:0000313" key="2">
    <source>
        <dbReference type="EMBL" id="GAG90176.1"/>
    </source>
</evidence>
<gene>
    <name evidence="2" type="ORF">S01H4_48014</name>
</gene>
<dbReference type="EMBL" id="BART01027023">
    <property type="protein sequence ID" value="GAG90176.1"/>
    <property type="molecule type" value="Genomic_DNA"/>
</dbReference>
<feature type="transmembrane region" description="Helical" evidence="1">
    <location>
        <begin position="31"/>
        <end position="49"/>
    </location>
</feature>
<reference evidence="2" key="1">
    <citation type="journal article" date="2014" name="Front. Microbiol.">
        <title>High frequency of phylogenetically diverse reductive dehalogenase-homologous genes in deep subseafloor sedimentary metagenomes.</title>
        <authorList>
            <person name="Kawai M."/>
            <person name="Futagami T."/>
            <person name="Toyoda A."/>
            <person name="Takaki Y."/>
            <person name="Nishi S."/>
            <person name="Hori S."/>
            <person name="Arai W."/>
            <person name="Tsubouchi T."/>
            <person name="Morono Y."/>
            <person name="Uchiyama I."/>
            <person name="Ito T."/>
            <person name="Fujiyama A."/>
            <person name="Inagaki F."/>
            <person name="Takami H."/>
        </authorList>
    </citation>
    <scope>NUCLEOTIDE SEQUENCE</scope>
    <source>
        <strain evidence="2">Expedition CK06-06</strain>
    </source>
</reference>
<keyword evidence="1" id="KW-0812">Transmembrane</keyword>
<keyword evidence="1" id="KW-1133">Transmembrane helix</keyword>
<proteinExistence type="predicted"/>
<organism evidence="2">
    <name type="scientific">marine sediment metagenome</name>
    <dbReference type="NCBI Taxonomy" id="412755"/>
    <lineage>
        <taxon>unclassified sequences</taxon>
        <taxon>metagenomes</taxon>
        <taxon>ecological metagenomes</taxon>
    </lineage>
</organism>
<dbReference type="AlphaFoldDB" id="X1D118"/>
<keyword evidence="1" id="KW-0472">Membrane</keyword>
<sequence length="58" mass="6468">WKILGWTAALIVLLILPMFLGKYSVFLLSLLAIYALVSLGLNLLMGYTGQDNRPDNRS</sequence>
<comment type="caution">
    <text evidence="2">The sequence shown here is derived from an EMBL/GenBank/DDBJ whole genome shotgun (WGS) entry which is preliminary data.</text>
</comment>